<dbReference type="Pfam" id="PF07715">
    <property type="entry name" value="Plug"/>
    <property type="match status" value="1"/>
</dbReference>
<dbReference type="InterPro" id="IPR012910">
    <property type="entry name" value="Plug_dom"/>
</dbReference>
<organism evidence="11 12">
    <name type="scientific">Sphingobacterium cellulitidis</name>
    <dbReference type="NCBI Taxonomy" id="1768011"/>
    <lineage>
        <taxon>Bacteria</taxon>
        <taxon>Pseudomonadati</taxon>
        <taxon>Bacteroidota</taxon>
        <taxon>Sphingobacteriia</taxon>
        <taxon>Sphingobacteriales</taxon>
        <taxon>Sphingobacteriaceae</taxon>
        <taxon>Sphingobacterium</taxon>
    </lineage>
</organism>
<dbReference type="GO" id="GO:0009279">
    <property type="term" value="C:cell outer membrane"/>
    <property type="evidence" value="ECO:0007669"/>
    <property type="project" value="UniProtKB-SubCell"/>
</dbReference>
<dbReference type="PROSITE" id="PS52016">
    <property type="entry name" value="TONB_DEPENDENT_REC_3"/>
    <property type="match status" value="1"/>
</dbReference>
<sequence length="750" mass="85103">MKGFLIFAVMAFCISICHAQVQVQGKIFGKDNQGETNILPGASVMWIGTSKGVSSNESGSFSINSDGVLDKRLIFSFAGYHTDTIKWEGQAYLSVTLDPKDNSLEIVEVNYRRPGIYSSVLSVGKTEIIGMKELSKAACCDLAGCFGTQASVQAHPTNAVTNAQELRLLGMSGVYNQVLFEGMPMIQGLSYTYGISTYPGTLVEAIHISKGSTSVLQGFESISGQINVQGRNPASAEKLYLNAYVNNFQEKHLNANLSWSAGKKKYWHSLLALHTVQPAKRVDRNNDGFLDLPLLRRYMAYNKWEYNTGRETGLTAQMGWRIVHENRLGGQVGFRSPSDRGSTSVYGQSIRFSQPEIFFKSGYRFDERNAIQASLSGFYHDQQSWFGTLKYKATQASAQFNVQHEWKWQDRNLLKYGLSYRYQELDENIMMLDPSDTRTYGGDYLTRLRVPGIFAENTFETEDKKWSLMTGIRADRHQKYGWYATPRALAKFVINENHTFRASGGTGWRQVNLFSEQINLLSSSRNLIFEEELKPEKATTWGVSHTWNFWLGSANVVLSGDFYQTLFRNQFFPDYDSDPTKAFIRNFSGNSRSNGVQLEGSVQLVSGFELRTAYNYLDVYQIQQGEKFILPFNSKNRIMGALSYATPNEKWQFDANAHWYDRMRLPNTQPNPEPYRRPSVSEPYTTVNLQATAKMRQFEVYGGCENIGNYRQANPIIGADNPFGPYFDISSVWGPIRGREFYLGLRYRIK</sequence>
<evidence type="ECO:0000256" key="4">
    <source>
        <dbReference type="ARBA" id="ARBA00022692"/>
    </source>
</evidence>
<feature type="chain" id="PRO_5034247859" evidence="9">
    <location>
        <begin position="20"/>
        <end position="750"/>
    </location>
</feature>
<keyword evidence="12" id="KW-1185">Reference proteome</keyword>
<evidence type="ECO:0000256" key="8">
    <source>
        <dbReference type="PROSITE-ProRule" id="PRU01360"/>
    </source>
</evidence>
<keyword evidence="4 8" id="KW-0812">Transmembrane</keyword>
<comment type="similarity">
    <text evidence="8">Belongs to the TonB-dependent receptor family.</text>
</comment>
<dbReference type="EMBL" id="BMKM01000003">
    <property type="protein sequence ID" value="GGE19305.1"/>
    <property type="molecule type" value="Genomic_DNA"/>
</dbReference>
<dbReference type="RefSeq" id="WP_182498461.1">
    <property type="nucleotide sequence ID" value="NZ_BMKM01000003.1"/>
</dbReference>
<dbReference type="InterPro" id="IPR036942">
    <property type="entry name" value="Beta-barrel_TonB_sf"/>
</dbReference>
<dbReference type="AlphaFoldDB" id="A0A8H9FYD7"/>
<dbReference type="Proteomes" id="UP000614460">
    <property type="component" value="Unassembled WGS sequence"/>
</dbReference>
<dbReference type="GO" id="GO:0015344">
    <property type="term" value="F:siderophore uptake transmembrane transporter activity"/>
    <property type="evidence" value="ECO:0007669"/>
    <property type="project" value="TreeGrafter"/>
</dbReference>
<keyword evidence="2 8" id="KW-0813">Transport</keyword>
<evidence type="ECO:0000256" key="5">
    <source>
        <dbReference type="ARBA" id="ARBA00022729"/>
    </source>
</evidence>
<dbReference type="Gene3D" id="2.40.170.20">
    <property type="entry name" value="TonB-dependent receptor, beta-barrel domain"/>
    <property type="match status" value="1"/>
</dbReference>
<dbReference type="SUPFAM" id="SSF56935">
    <property type="entry name" value="Porins"/>
    <property type="match status" value="1"/>
</dbReference>
<reference evidence="11" key="1">
    <citation type="journal article" date="2014" name="Int. J. Syst. Evol. Microbiol.">
        <title>Complete genome sequence of Corynebacterium casei LMG S-19264T (=DSM 44701T), isolated from a smear-ripened cheese.</title>
        <authorList>
            <consortium name="US DOE Joint Genome Institute (JGI-PGF)"/>
            <person name="Walter F."/>
            <person name="Albersmeier A."/>
            <person name="Kalinowski J."/>
            <person name="Ruckert C."/>
        </authorList>
    </citation>
    <scope>NUCLEOTIDE SEQUENCE</scope>
    <source>
        <strain evidence="11">CGMCC 1.15966</strain>
    </source>
</reference>
<evidence type="ECO:0000256" key="1">
    <source>
        <dbReference type="ARBA" id="ARBA00004571"/>
    </source>
</evidence>
<feature type="signal peptide" evidence="9">
    <location>
        <begin position="1"/>
        <end position="19"/>
    </location>
</feature>
<protein>
    <submittedName>
        <fullName evidence="11">TonB-dependent receptor</fullName>
    </submittedName>
</protein>
<evidence type="ECO:0000256" key="6">
    <source>
        <dbReference type="ARBA" id="ARBA00023136"/>
    </source>
</evidence>
<dbReference type="GO" id="GO:0044718">
    <property type="term" value="P:siderophore transmembrane transport"/>
    <property type="evidence" value="ECO:0007669"/>
    <property type="project" value="TreeGrafter"/>
</dbReference>
<dbReference type="InterPro" id="IPR008969">
    <property type="entry name" value="CarboxyPept-like_regulatory"/>
</dbReference>
<comment type="subcellular location">
    <subcellularLocation>
        <location evidence="1 8">Cell outer membrane</location>
        <topology evidence="1 8">Multi-pass membrane protein</topology>
    </subcellularLocation>
</comment>
<dbReference type="Pfam" id="PF13715">
    <property type="entry name" value="CarbopepD_reg_2"/>
    <property type="match status" value="1"/>
</dbReference>
<keyword evidence="3 8" id="KW-1134">Transmembrane beta strand</keyword>
<evidence type="ECO:0000313" key="11">
    <source>
        <dbReference type="EMBL" id="GGE19305.1"/>
    </source>
</evidence>
<keyword evidence="11" id="KW-0675">Receptor</keyword>
<evidence type="ECO:0000313" key="12">
    <source>
        <dbReference type="Proteomes" id="UP000614460"/>
    </source>
</evidence>
<accession>A0A8H9FYD7</accession>
<proteinExistence type="inferred from homology"/>
<comment type="caution">
    <text evidence="11">The sequence shown here is derived from an EMBL/GenBank/DDBJ whole genome shotgun (WGS) entry which is preliminary data.</text>
</comment>
<dbReference type="InterPro" id="IPR037066">
    <property type="entry name" value="Plug_dom_sf"/>
</dbReference>
<dbReference type="PANTHER" id="PTHR30069:SF29">
    <property type="entry name" value="HEMOGLOBIN AND HEMOGLOBIN-HAPTOGLOBIN-BINDING PROTEIN 1-RELATED"/>
    <property type="match status" value="1"/>
</dbReference>
<keyword evidence="5 9" id="KW-0732">Signal</keyword>
<feature type="domain" description="TonB-dependent receptor plug" evidence="10">
    <location>
        <begin position="126"/>
        <end position="224"/>
    </location>
</feature>
<keyword evidence="6 8" id="KW-0472">Membrane</keyword>
<evidence type="ECO:0000256" key="3">
    <source>
        <dbReference type="ARBA" id="ARBA00022452"/>
    </source>
</evidence>
<evidence type="ECO:0000256" key="2">
    <source>
        <dbReference type="ARBA" id="ARBA00022448"/>
    </source>
</evidence>
<keyword evidence="7 8" id="KW-0998">Cell outer membrane</keyword>
<dbReference type="Gene3D" id="2.170.130.10">
    <property type="entry name" value="TonB-dependent receptor, plug domain"/>
    <property type="match status" value="1"/>
</dbReference>
<dbReference type="InterPro" id="IPR039426">
    <property type="entry name" value="TonB-dep_rcpt-like"/>
</dbReference>
<dbReference type="SUPFAM" id="SSF49464">
    <property type="entry name" value="Carboxypeptidase regulatory domain-like"/>
    <property type="match status" value="1"/>
</dbReference>
<evidence type="ECO:0000259" key="10">
    <source>
        <dbReference type="Pfam" id="PF07715"/>
    </source>
</evidence>
<dbReference type="PANTHER" id="PTHR30069">
    <property type="entry name" value="TONB-DEPENDENT OUTER MEMBRANE RECEPTOR"/>
    <property type="match status" value="1"/>
</dbReference>
<name>A0A8H9FYD7_9SPHI</name>
<evidence type="ECO:0000256" key="9">
    <source>
        <dbReference type="SAM" id="SignalP"/>
    </source>
</evidence>
<reference evidence="11" key="2">
    <citation type="submission" date="2020-09" db="EMBL/GenBank/DDBJ databases">
        <authorList>
            <person name="Sun Q."/>
            <person name="Zhou Y."/>
        </authorList>
    </citation>
    <scope>NUCLEOTIDE SEQUENCE</scope>
    <source>
        <strain evidence="11">CGMCC 1.15966</strain>
    </source>
</reference>
<gene>
    <name evidence="11" type="ORF">GCM10011516_16270</name>
</gene>
<evidence type="ECO:0000256" key="7">
    <source>
        <dbReference type="ARBA" id="ARBA00023237"/>
    </source>
</evidence>